<dbReference type="RefSeq" id="WP_095622730.1">
    <property type="nucleotide sequence ID" value="NZ_NSKB01000008.1"/>
</dbReference>
<dbReference type="AlphaFoldDB" id="A0A2A2ERN4"/>
<organism evidence="12 13">
    <name type="scientific">Halomonas salipaludis</name>
    <dbReference type="NCBI Taxonomy" id="2032625"/>
    <lineage>
        <taxon>Bacteria</taxon>
        <taxon>Pseudomonadati</taxon>
        <taxon>Pseudomonadota</taxon>
        <taxon>Gammaproteobacteria</taxon>
        <taxon>Oceanospirillales</taxon>
        <taxon>Halomonadaceae</taxon>
        <taxon>Halomonas</taxon>
    </lineage>
</organism>
<dbReference type="InterPro" id="IPR050351">
    <property type="entry name" value="BphY/WalK/GraS-like"/>
</dbReference>
<evidence type="ECO:0000313" key="12">
    <source>
        <dbReference type="EMBL" id="PAU74943.1"/>
    </source>
</evidence>
<dbReference type="Gene3D" id="3.30.565.10">
    <property type="entry name" value="Histidine kinase-like ATPase, C-terminal domain"/>
    <property type="match status" value="1"/>
</dbReference>
<dbReference type="SUPFAM" id="SSF55874">
    <property type="entry name" value="ATPase domain of HSP90 chaperone/DNA topoisomerase II/histidine kinase"/>
    <property type="match status" value="1"/>
</dbReference>
<dbReference type="GO" id="GO:0000155">
    <property type="term" value="F:phosphorelay sensor kinase activity"/>
    <property type="evidence" value="ECO:0007669"/>
    <property type="project" value="TreeGrafter"/>
</dbReference>
<comment type="subcellular location">
    <subcellularLocation>
        <location evidence="2">Cell membrane</location>
        <topology evidence="2">Multi-pass membrane protein</topology>
    </subcellularLocation>
</comment>
<dbReference type="PANTHER" id="PTHR45453:SF2">
    <property type="entry name" value="HISTIDINE KINASE"/>
    <property type="match status" value="1"/>
</dbReference>
<dbReference type="GO" id="GO:0016036">
    <property type="term" value="P:cellular response to phosphate starvation"/>
    <property type="evidence" value="ECO:0007669"/>
    <property type="project" value="TreeGrafter"/>
</dbReference>
<dbReference type="GO" id="GO:0005886">
    <property type="term" value="C:plasma membrane"/>
    <property type="evidence" value="ECO:0007669"/>
    <property type="project" value="UniProtKB-SubCell"/>
</dbReference>
<keyword evidence="13" id="KW-1185">Reference proteome</keyword>
<dbReference type="SMART" id="SM00387">
    <property type="entry name" value="HATPase_c"/>
    <property type="match status" value="1"/>
</dbReference>
<keyword evidence="8" id="KW-1133">Transmembrane helix</keyword>
<comment type="catalytic activity">
    <reaction evidence="1">
        <text>ATP + protein L-histidine = ADP + protein N-phospho-L-histidine.</text>
        <dbReference type="EC" id="2.7.13.3"/>
    </reaction>
</comment>
<evidence type="ECO:0000256" key="4">
    <source>
        <dbReference type="ARBA" id="ARBA00022475"/>
    </source>
</evidence>
<dbReference type="Pfam" id="PF02518">
    <property type="entry name" value="HATPase_c"/>
    <property type="match status" value="1"/>
</dbReference>
<sequence length="274" mass="31389">MNYKKMHNREQKLKATIQNLKAKNEHSKREILKLNNTLDDVMHEMRRFSADIISITEELSKNFQENQKSSAKWKKASEKIDTVFYLAGFISVRLSLADIELNPEAIKRQKLFRAGIHRKFEKSRHVLSSLARTKAININLTGESFSEIDAIKAFDLVPYVLLENAIKYSPKGQSINIIFDDNPSYKHASVTVSSIGPLLHSDEKEKVFDRGYQGQEAKDLNIDGQGLGLNLAKTLCDLHDLKLDINPSRDVKFTYNSIAYSEFQITITWNKRQA</sequence>
<evidence type="ECO:0000256" key="6">
    <source>
        <dbReference type="ARBA" id="ARBA00022692"/>
    </source>
</evidence>
<feature type="domain" description="Histidine kinase/HSP90-like ATPase" evidence="11">
    <location>
        <begin position="149"/>
        <end position="271"/>
    </location>
</feature>
<evidence type="ECO:0000256" key="10">
    <source>
        <dbReference type="SAM" id="Coils"/>
    </source>
</evidence>
<accession>A0A2A2ERN4</accession>
<keyword evidence="10" id="KW-0175">Coiled coil</keyword>
<dbReference type="OrthoDB" id="9804645at2"/>
<proteinExistence type="predicted"/>
<keyword evidence="5" id="KW-0808">Transferase</keyword>
<dbReference type="GO" id="GO:0004721">
    <property type="term" value="F:phosphoprotein phosphatase activity"/>
    <property type="evidence" value="ECO:0007669"/>
    <property type="project" value="TreeGrafter"/>
</dbReference>
<evidence type="ECO:0000256" key="5">
    <source>
        <dbReference type="ARBA" id="ARBA00022679"/>
    </source>
</evidence>
<feature type="coiled-coil region" evidence="10">
    <location>
        <begin position="3"/>
        <end position="44"/>
    </location>
</feature>
<evidence type="ECO:0000256" key="9">
    <source>
        <dbReference type="ARBA" id="ARBA00023136"/>
    </source>
</evidence>
<dbReference type="PANTHER" id="PTHR45453">
    <property type="entry name" value="PHOSPHATE REGULON SENSOR PROTEIN PHOR"/>
    <property type="match status" value="1"/>
</dbReference>
<protein>
    <recommendedName>
        <fullName evidence="3">histidine kinase</fullName>
        <ecNumber evidence="3">2.7.13.3</ecNumber>
    </recommendedName>
</protein>
<dbReference type="Proteomes" id="UP000217771">
    <property type="component" value="Unassembled WGS sequence"/>
</dbReference>
<evidence type="ECO:0000256" key="1">
    <source>
        <dbReference type="ARBA" id="ARBA00000085"/>
    </source>
</evidence>
<evidence type="ECO:0000256" key="8">
    <source>
        <dbReference type="ARBA" id="ARBA00022989"/>
    </source>
</evidence>
<dbReference type="InterPro" id="IPR036890">
    <property type="entry name" value="HATPase_C_sf"/>
</dbReference>
<dbReference type="InterPro" id="IPR003594">
    <property type="entry name" value="HATPase_dom"/>
</dbReference>
<gene>
    <name evidence="12" type="ORF">CK498_20520</name>
</gene>
<comment type="caution">
    <text evidence="12">The sequence shown here is derived from an EMBL/GenBank/DDBJ whole genome shotgun (WGS) entry which is preliminary data.</text>
</comment>
<evidence type="ECO:0000313" key="13">
    <source>
        <dbReference type="Proteomes" id="UP000217771"/>
    </source>
</evidence>
<keyword evidence="9" id="KW-0472">Membrane</keyword>
<evidence type="ECO:0000259" key="11">
    <source>
        <dbReference type="SMART" id="SM00387"/>
    </source>
</evidence>
<dbReference type="EC" id="2.7.13.3" evidence="3"/>
<name>A0A2A2ERN4_9GAMM</name>
<evidence type="ECO:0000256" key="3">
    <source>
        <dbReference type="ARBA" id="ARBA00012438"/>
    </source>
</evidence>
<evidence type="ECO:0000256" key="7">
    <source>
        <dbReference type="ARBA" id="ARBA00022777"/>
    </source>
</evidence>
<keyword evidence="6" id="KW-0812">Transmembrane</keyword>
<evidence type="ECO:0000256" key="2">
    <source>
        <dbReference type="ARBA" id="ARBA00004651"/>
    </source>
</evidence>
<reference evidence="12 13" key="1">
    <citation type="submission" date="2017-08" db="EMBL/GenBank/DDBJ databases">
        <title>Halomonas alkalisoli sp. nov., isolated from saline alkaline soil.</title>
        <authorList>
            <person name="Wang D."/>
            <person name="Zhang G."/>
        </authorList>
    </citation>
    <scope>NUCLEOTIDE SEQUENCE [LARGE SCALE GENOMIC DNA]</scope>
    <source>
        <strain evidence="12 13">WRN001</strain>
    </source>
</reference>
<keyword evidence="7" id="KW-0418">Kinase</keyword>
<keyword evidence="4" id="KW-1003">Cell membrane</keyword>
<dbReference type="EMBL" id="NSKB01000008">
    <property type="protein sequence ID" value="PAU74943.1"/>
    <property type="molecule type" value="Genomic_DNA"/>
</dbReference>